<name>A0ABP1PLT9_9HEXA</name>
<evidence type="ECO:0000256" key="1">
    <source>
        <dbReference type="SAM" id="SignalP"/>
    </source>
</evidence>
<dbReference type="EMBL" id="CAXLJM020000004">
    <property type="protein sequence ID" value="CAL8070849.1"/>
    <property type="molecule type" value="Genomic_DNA"/>
</dbReference>
<feature type="chain" id="PRO_5045713104" evidence="1">
    <location>
        <begin position="24"/>
        <end position="515"/>
    </location>
</feature>
<protein>
    <submittedName>
        <fullName evidence="2">Uncharacterized protein</fullName>
    </submittedName>
</protein>
<evidence type="ECO:0000313" key="2">
    <source>
        <dbReference type="EMBL" id="CAL8070849.1"/>
    </source>
</evidence>
<dbReference type="Proteomes" id="UP001642540">
    <property type="component" value="Unassembled WGS sequence"/>
</dbReference>
<sequence length="515" mass="58435">MKSHLFSVAIILFAAAYFQGAVGTDIKRSFSELTSLERIILSSSHPEIYQNFTKTSHESQLDIFSDHPIRDLLIYDIPTLVLQFAKFEDMILPTAHRTYVCEPELRNANLTKLDTKINSTHIDIKFEIPDFQIINDKYIMYYVDLIDDERRVSRGTSFNIKNYTFELTANLEYVPNIGIQVSNVNMNFGVDQFVERIYNRTTYYPNGTVVELEGSESDSAAAFNSEWERIGTDVIADAEILLNCFLSNGRNGNEECEQILNDEVEKGNFVQLLQSIGMGISLKQEELRRTAMTKVDAKIPSFLNEITVPTIKSILLDLPTLLLQVGKIMALGYIDEYFYQTYLFSSFTVGGLKDNKIQLDIQPSTFFYSLKVPNGYVYSDDFQQVSTELESGNKAMYLGLHLNISNSGFAVSGDYEFVDGVGIQVSNLSLTLLLGQLQIRVPSYFTIVDGVESEVTEYKVDFAPQILEMWREVDENGLSFERKYEEYIQSVINSVLNGDKGKTAEVFKLASIKIK</sequence>
<keyword evidence="1" id="KW-0732">Signal</keyword>
<proteinExistence type="predicted"/>
<gene>
    <name evidence="2" type="ORF">ODALV1_LOCUS1454</name>
</gene>
<reference evidence="2 3" key="1">
    <citation type="submission" date="2024-08" db="EMBL/GenBank/DDBJ databases">
        <authorList>
            <person name="Cucini C."/>
            <person name="Frati F."/>
        </authorList>
    </citation>
    <scope>NUCLEOTIDE SEQUENCE [LARGE SCALE GENOMIC DNA]</scope>
</reference>
<keyword evidence="3" id="KW-1185">Reference proteome</keyword>
<organism evidence="2 3">
    <name type="scientific">Orchesella dallaii</name>
    <dbReference type="NCBI Taxonomy" id="48710"/>
    <lineage>
        <taxon>Eukaryota</taxon>
        <taxon>Metazoa</taxon>
        <taxon>Ecdysozoa</taxon>
        <taxon>Arthropoda</taxon>
        <taxon>Hexapoda</taxon>
        <taxon>Collembola</taxon>
        <taxon>Entomobryomorpha</taxon>
        <taxon>Entomobryoidea</taxon>
        <taxon>Orchesellidae</taxon>
        <taxon>Orchesellinae</taxon>
        <taxon>Orchesella</taxon>
    </lineage>
</organism>
<evidence type="ECO:0000313" key="3">
    <source>
        <dbReference type="Proteomes" id="UP001642540"/>
    </source>
</evidence>
<accession>A0ABP1PLT9</accession>
<comment type="caution">
    <text evidence="2">The sequence shown here is derived from an EMBL/GenBank/DDBJ whole genome shotgun (WGS) entry which is preliminary data.</text>
</comment>
<feature type="signal peptide" evidence="1">
    <location>
        <begin position="1"/>
        <end position="23"/>
    </location>
</feature>